<proteinExistence type="predicted"/>
<dbReference type="Pfam" id="PF21189">
    <property type="entry name" value="PHA02142"/>
    <property type="match status" value="1"/>
</dbReference>
<feature type="domain" description="RNA ligase" evidence="1">
    <location>
        <begin position="188"/>
        <end position="370"/>
    </location>
</feature>
<name>A0ABR1S7B2_9PEZI</name>
<sequence length="380" mass="42733">MARSLASVRRILRLEPTVTKGLLLAKVDGWECGLKQGNARVGDYIVYFEVDSFLPATDARFASLGKTHIHNGSMIMWNGKFGFHVMTKQLERTVSQGLIMPLSDFPEITKVIAELEENTSKEEAMQKVMSMSFDSELKVVKWEHRITARGKEMGNSLGPVPAFLPKSDLKRVQNCPNLFTEKYKDAVYQESVKMDGSAETMYFVCCDTPWYKALTPLDGHADKPKGRFGVCTRKHHLPNKPGCLYWRAAAFYSLPQKLEALGTNLAIQGELCGSSINKNREGFTGDKHDFYVYRIFDIDAQAALSPRETEKMTQELGLKHVPVKGYYRLHDIATSQEELLQRAEGVGIFGKPREGLVYKNVNDGRCFKVISNAYLIGIGE</sequence>
<dbReference type="EMBL" id="JAQQWI010000007">
    <property type="protein sequence ID" value="KAK8027739.1"/>
    <property type="molecule type" value="Genomic_DNA"/>
</dbReference>
<dbReference type="Gene3D" id="3.30.470.30">
    <property type="entry name" value="DNA ligase/mRNA capping enzyme"/>
    <property type="match status" value="1"/>
</dbReference>
<organism evidence="2 3">
    <name type="scientific">Apiospora marii</name>
    <dbReference type="NCBI Taxonomy" id="335849"/>
    <lineage>
        <taxon>Eukaryota</taxon>
        <taxon>Fungi</taxon>
        <taxon>Dikarya</taxon>
        <taxon>Ascomycota</taxon>
        <taxon>Pezizomycotina</taxon>
        <taxon>Sordariomycetes</taxon>
        <taxon>Xylariomycetidae</taxon>
        <taxon>Amphisphaeriales</taxon>
        <taxon>Apiosporaceae</taxon>
        <taxon>Apiospora</taxon>
    </lineage>
</organism>
<evidence type="ECO:0000259" key="1">
    <source>
        <dbReference type="Pfam" id="PF09414"/>
    </source>
</evidence>
<accession>A0ABR1S7B2</accession>
<dbReference type="Proteomes" id="UP001396898">
    <property type="component" value="Unassembled WGS sequence"/>
</dbReference>
<dbReference type="SUPFAM" id="SSF56091">
    <property type="entry name" value="DNA ligase/mRNA capping enzyme, catalytic domain"/>
    <property type="match status" value="1"/>
</dbReference>
<evidence type="ECO:0000313" key="2">
    <source>
        <dbReference type="EMBL" id="KAK8027739.1"/>
    </source>
</evidence>
<dbReference type="InterPro" id="IPR021122">
    <property type="entry name" value="RNA_ligase_dom_REL/Rnl2"/>
</dbReference>
<dbReference type="Pfam" id="PF09414">
    <property type="entry name" value="RNA_ligase"/>
    <property type="match status" value="1"/>
</dbReference>
<protein>
    <recommendedName>
        <fullName evidence="1">RNA ligase domain-containing protein</fullName>
    </recommendedName>
</protein>
<keyword evidence="3" id="KW-1185">Reference proteome</keyword>
<evidence type="ECO:0000313" key="3">
    <source>
        <dbReference type="Proteomes" id="UP001396898"/>
    </source>
</evidence>
<comment type="caution">
    <text evidence="2">The sequence shown here is derived from an EMBL/GenBank/DDBJ whole genome shotgun (WGS) entry which is preliminary data.</text>
</comment>
<gene>
    <name evidence="2" type="ORF">PG991_004795</name>
</gene>
<reference evidence="2 3" key="1">
    <citation type="submission" date="2023-01" db="EMBL/GenBank/DDBJ databases">
        <title>Analysis of 21 Apiospora genomes using comparative genomics revels a genus with tremendous synthesis potential of carbohydrate active enzymes and secondary metabolites.</title>
        <authorList>
            <person name="Sorensen T."/>
        </authorList>
    </citation>
    <scope>NUCLEOTIDE SEQUENCE [LARGE SCALE GENOMIC DNA]</scope>
    <source>
        <strain evidence="2 3">CBS 20057</strain>
    </source>
</reference>